<evidence type="ECO:0000313" key="3">
    <source>
        <dbReference type="EMBL" id="HIW01473.1"/>
    </source>
</evidence>
<dbReference type="Proteomes" id="UP000886752">
    <property type="component" value="Unassembled WGS sequence"/>
</dbReference>
<evidence type="ECO:0000313" key="4">
    <source>
        <dbReference type="Proteomes" id="UP000886752"/>
    </source>
</evidence>
<protein>
    <submittedName>
        <fullName evidence="3">Amidohydrolase family protein</fullName>
    </submittedName>
</protein>
<dbReference type="InterPro" id="IPR006680">
    <property type="entry name" value="Amidohydro-rel"/>
</dbReference>
<evidence type="ECO:0000259" key="2">
    <source>
        <dbReference type="Pfam" id="PF04909"/>
    </source>
</evidence>
<evidence type="ECO:0000256" key="1">
    <source>
        <dbReference type="ARBA" id="ARBA00023239"/>
    </source>
</evidence>
<feature type="domain" description="Amidohydrolase-related" evidence="2">
    <location>
        <begin position="74"/>
        <end position="277"/>
    </location>
</feature>
<dbReference type="PANTHER" id="PTHR21240:SF19">
    <property type="entry name" value="CATALYTIC_ HYDROLASE"/>
    <property type="match status" value="1"/>
</dbReference>
<dbReference type="PANTHER" id="PTHR21240">
    <property type="entry name" value="2-AMINO-3-CARBOXYLMUCONATE-6-SEMIALDEHYDE DECARBOXYLASE"/>
    <property type="match status" value="1"/>
</dbReference>
<dbReference type="EMBL" id="DXHV01000082">
    <property type="protein sequence ID" value="HIW01473.1"/>
    <property type="molecule type" value="Genomic_DNA"/>
</dbReference>
<reference evidence="3" key="2">
    <citation type="submission" date="2021-04" db="EMBL/GenBank/DDBJ databases">
        <authorList>
            <person name="Gilroy R."/>
        </authorList>
    </citation>
    <scope>NUCLEOTIDE SEQUENCE</scope>
    <source>
        <strain evidence="3">ChiHecec2B26-446</strain>
    </source>
</reference>
<gene>
    <name evidence="3" type="ORF">H9894_09870</name>
</gene>
<dbReference type="InterPro" id="IPR032465">
    <property type="entry name" value="ACMSD"/>
</dbReference>
<dbReference type="Gene3D" id="3.20.20.140">
    <property type="entry name" value="Metal-dependent hydrolases"/>
    <property type="match status" value="1"/>
</dbReference>
<comment type="caution">
    <text evidence="3">The sequence shown here is derived from an EMBL/GenBank/DDBJ whole genome shotgun (WGS) entry which is preliminary data.</text>
</comment>
<dbReference type="AlphaFoldDB" id="A0A9D1TQ92"/>
<sequence length="279" mass="31411">MKIFDFRFRPNTKVILDGIANSSMFKASCEASGFDKRVAQTLPEIVDDLKKRDVFGCVITGRDCRTTYGFPDNNGSVLEFCQAYPDFFYGFWGIDPHRGMDAVRDVEKVVKEYGMRGIATDPYLAHIAPSEARYYPIYAKCCELNVPVFITTAPPPLVQGALIEYTDPRDVDKVARDFPELTIIMSHGGYPFVQEAIFVCQRNVNVYMDLSEYELAPMAGHYVEALTTGVLADKIIFASAHPFVEQADAIRNYFNMGLKEDVLEKVLYKNACRILGLDA</sequence>
<keyword evidence="1" id="KW-0456">Lyase</keyword>
<reference evidence="3" key="1">
    <citation type="journal article" date="2021" name="PeerJ">
        <title>Extensive microbial diversity within the chicken gut microbiome revealed by metagenomics and culture.</title>
        <authorList>
            <person name="Gilroy R."/>
            <person name="Ravi A."/>
            <person name="Getino M."/>
            <person name="Pursley I."/>
            <person name="Horton D.L."/>
            <person name="Alikhan N.F."/>
            <person name="Baker D."/>
            <person name="Gharbi K."/>
            <person name="Hall N."/>
            <person name="Watson M."/>
            <person name="Adriaenssens E.M."/>
            <person name="Foster-Nyarko E."/>
            <person name="Jarju S."/>
            <person name="Secka A."/>
            <person name="Antonio M."/>
            <person name="Oren A."/>
            <person name="Chaudhuri R.R."/>
            <person name="La Ragione R."/>
            <person name="Hildebrand F."/>
            <person name="Pallen M.J."/>
        </authorList>
    </citation>
    <scope>NUCLEOTIDE SEQUENCE</scope>
    <source>
        <strain evidence="3">ChiHecec2B26-446</strain>
    </source>
</reference>
<organism evidence="3 4">
    <name type="scientific">Candidatus Desulfovibrio intestinipullorum</name>
    <dbReference type="NCBI Taxonomy" id="2838536"/>
    <lineage>
        <taxon>Bacteria</taxon>
        <taxon>Pseudomonadati</taxon>
        <taxon>Thermodesulfobacteriota</taxon>
        <taxon>Desulfovibrionia</taxon>
        <taxon>Desulfovibrionales</taxon>
        <taxon>Desulfovibrionaceae</taxon>
        <taxon>Desulfovibrio</taxon>
    </lineage>
</organism>
<dbReference type="InterPro" id="IPR032466">
    <property type="entry name" value="Metal_Hydrolase"/>
</dbReference>
<accession>A0A9D1TQ92</accession>
<dbReference type="Pfam" id="PF04909">
    <property type="entry name" value="Amidohydro_2"/>
    <property type="match status" value="1"/>
</dbReference>
<dbReference type="GO" id="GO:0016831">
    <property type="term" value="F:carboxy-lyase activity"/>
    <property type="evidence" value="ECO:0007669"/>
    <property type="project" value="InterPro"/>
</dbReference>
<dbReference type="GO" id="GO:0016787">
    <property type="term" value="F:hydrolase activity"/>
    <property type="evidence" value="ECO:0007669"/>
    <property type="project" value="InterPro"/>
</dbReference>
<name>A0A9D1TQ92_9BACT</name>
<proteinExistence type="predicted"/>
<dbReference type="SUPFAM" id="SSF51556">
    <property type="entry name" value="Metallo-dependent hydrolases"/>
    <property type="match status" value="1"/>
</dbReference>